<sequence>MSESRYPGWKLGLGIAIAFGGAIAFPSNTALAQSRILPDNTLGAESSTVTLPDATTDEIRGGAIRGSNLFHSFLEFNVGEGRAAYFISPNTNILNILARVTGSVRSEILGTLGTRGGANPNLFLINPNGIIFGPNAKLDVSGSFVASTARGFTFADGTFFSATQPQTTPLLTISVPVGLQYGSNAGSLQVQGSQLEVRPDRTLALVGGNVSIDGGQIRTPGGRVELGGLLGEGTVGLSVNNGLSFPQETLRGNVLLTNSSKVEVRAGGGGNIGIYARNIDMLAESGLLAGIASGLGSPYAVAGNIIMNATGAIALDGSVAFNDVRENAVGQAGNIDVITGSLALTNGAQLSSGTIGKGDGGSITIKAYDTVSLNGFNEANSGIFTLVFGEGNGGTIDITTGSLSVTNGAILAASTFGQGNAGTVTITARDTVSFDGIVFEESSDDVIPSATIITVGEGAVGNGGTLEINTGSLFVTNGAELSSKTSGQGNAGNITIRARDRVSFDSGYVYSDVGEDAVGNGGSINITAGRLSLSNGAGLTATSDGNGAAGNIEISADSIRLDNEAEISADTVGGQGNIQMRSPLLILRRNSNITTNARGTNIPGGNIALNTDILAALENSDISANSQDFRGGNITINAQGIFGTQFREAPTPASDITATGANSSLSGSVQINTPDVDPSRGLVHTPIQPVNVQVAQGCQAGGESSIAFFDLGRGGLAPDPYEPFSSNNIWEDVPSTNREIITQPSQQTRTTTTLPDKIVEAQGWVTNEKGEVVLIAKTSSSRSLNPCRLR</sequence>
<protein>
    <recommendedName>
        <fullName evidence="1">Filamentous haemagglutinin FhaB/tRNA nuclease CdiA-like TPS domain-containing protein</fullName>
    </recommendedName>
</protein>
<dbReference type="EMBL" id="MRCE01000004">
    <property type="protein sequence ID" value="OKH39618.1"/>
    <property type="molecule type" value="Genomic_DNA"/>
</dbReference>
<dbReference type="Pfam" id="PF05860">
    <property type="entry name" value="TPS"/>
    <property type="match status" value="1"/>
</dbReference>
<organism evidence="2 3">
    <name type="scientific">[Phormidium ambiguum] IAM M-71</name>
    <dbReference type="NCBI Taxonomy" id="454136"/>
    <lineage>
        <taxon>Bacteria</taxon>
        <taxon>Bacillati</taxon>
        <taxon>Cyanobacteriota</taxon>
        <taxon>Cyanophyceae</taxon>
        <taxon>Oscillatoriophycideae</taxon>
        <taxon>Aerosakkonematales</taxon>
        <taxon>Aerosakkonemataceae</taxon>
        <taxon>Floridanema</taxon>
    </lineage>
</organism>
<proteinExistence type="predicted"/>
<dbReference type="RefSeq" id="WP_073592339.1">
    <property type="nucleotide sequence ID" value="NZ_MRCE01000004.1"/>
</dbReference>
<reference evidence="2 3" key="1">
    <citation type="submission" date="2016-11" db="EMBL/GenBank/DDBJ databases">
        <title>Draft Genome Sequences of Nine Cyanobacterial Strains from Diverse Habitats.</title>
        <authorList>
            <person name="Zhu T."/>
            <person name="Hou S."/>
            <person name="Lu X."/>
            <person name="Hess W.R."/>
        </authorList>
    </citation>
    <scope>NUCLEOTIDE SEQUENCE [LARGE SCALE GENOMIC DNA]</scope>
    <source>
        <strain evidence="2 3">IAM M-71</strain>
    </source>
</reference>
<dbReference type="Gene3D" id="2.160.20.10">
    <property type="entry name" value="Single-stranded right-handed beta-helix, Pectin lyase-like"/>
    <property type="match status" value="2"/>
</dbReference>
<dbReference type="NCBIfam" id="TIGR01901">
    <property type="entry name" value="adhes_NPXG"/>
    <property type="match status" value="1"/>
</dbReference>
<evidence type="ECO:0000259" key="1">
    <source>
        <dbReference type="SMART" id="SM00912"/>
    </source>
</evidence>
<accession>A0A1U7IQH3</accession>
<name>A0A1U7IQH3_9CYAN</name>
<comment type="caution">
    <text evidence="2">The sequence shown here is derived from an EMBL/GenBank/DDBJ whole genome shotgun (WGS) entry which is preliminary data.</text>
</comment>
<dbReference type="STRING" id="454136.NIES2119_04915"/>
<dbReference type="SUPFAM" id="SSF51126">
    <property type="entry name" value="Pectin lyase-like"/>
    <property type="match status" value="3"/>
</dbReference>
<dbReference type="OrthoDB" id="433405at2"/>
<dbReference type="InterPro" id="IPR012334">
    <property type="entry name" value="Pectin_lyas_fold"/>
</dbReference>
<dbReference type="InterPro" id="IPR011050">
    <property type="entry name" value="Pectin_lyase_fold/virulence"/>
</dbReference>
<feature type="domain" description="Filamentous haemagglutinin FhaB/tRNA nuclease CdiA-like TPS" evidence="1">
    <location>
        <begin position="43"/>
        <end position="155"/>
    </location>
</feature>
<evidence type="ECO:0000313" key="2">
    <source>
        <dbReference type="EMBL" id="OKH39618.1"/>
    </source>
</evidence>
<evidence type="ECO:0000313" key="3">
    <source>
        <dbReference type="Proteomes" id="UP000185860"/>
    </source>
</evidence>
<dbReference type="SMART" id="SM00912">
    <property type="entry name" value="Haemagg_act"/>
    <property type="match status" value="1"/>
</dbReference>
<dbReference type="AlphaFoldDB" id="A0A1U7IQH3"/>
<dbReference type="InterPro" id="IPR008638">
    <property type="entry name" value="FhaB/CdiA-like_TPS"/>
</dbReference>
<dbReference type="Proteomes" id="UP000185860">
    <property type="component" value="Unassembled WGS sequence"/>
</dbReference>
<gene>
    <name evidence="2" type="ORF">NIES2119_04915</name>
</gene>